<reference evidence="2 3" key="1">
    <citation type="submission" date="2019-03" db="EMBL/GenBank/DDBJ databases">
        <title>First draft genome of Liparis tanakae, snailfish: a comprehensive survey of snailfish specific genes.</title>
        <authorList>
            <person name="Kim W."/>
            <person name="Song I."/>
            <person name="Jeong J.-H."/>
            <person name="Kim D."/>
            <person name="Kim S."/>
            <person name="Ryu S."/>
            <person name="Song J.Y."/>
            <person name="Lee S.K."/>
        </authorList>
    </citation>
    <scope>NUCLEOTIDE SEQUENCE [LARGE SCALE GENOMIC DNA]</scope>
    <source>
        <tissue evidence="2">Muscle</tissue>
    </source>
</reference>
<comment type="caution">
    <text evidence="2">The sequence shown here is derived from an EMBL/GenBank/DDBJ whole genome shotgun (WGS) entry which is preliminary data.</text>
</comment>
<feature type="region of interest" description="Disordered" evidence="1">
    <location>
        <begin position="1"/>
        <end position="59"/>
    </location>
</feature>
<proteinExistence type="predicted"/>
<organism evidence="2 3">
    <name type="scientific">Liparis tanakae</name>
    <name type="common">Tanaka's snailfish</name>
    <dbReference type="NCBI Taxonomy" id="230148"/>
    <lineage>
        <taxon>Eukaryota</taxon>
        <taxon>Metazoa</taxon>
        <taxon>Chordata</taxon>
        <taxon>Craniata</taxon>
        <taxon>Vertebrata</taxon>
        <taxon>Euteleostomi</taxon>
        <taxon>Actinopterygii</taxon>
        <taxon>Neopterygii</taxon>
        <taxon>Teleostei</taxon>
        <taxon>Neoteleostei</taxon>
        <taxon>Acanthomorphata</taxon>
        <taxon>Eupercaria</taxon>
        <taxon>Perciformes</taxon>
        <taxon>Cottioidei</taxon>
        <taxon>Cottales</taxon>
        <taxon>Liparidae</taxon>
        <taxon>Liparis</taxon>
    </lineage>
</organism>
<keyword evidence="3" id="KW-1185">Reference proteome</keyword>
<name>A0A4Z2F7D9_9TELE</name>
<feature type="compositionally biased region" description="Basic and acidic residues" evidence="1">
    <location>
        <begin position="23"/>
        <end position="50"/>
    </location>
</feature>
<sequence length="139" mass="14969">MVPVAGGDTRSSASWAAGRRRRGPPDIKRPTCRPSEGKQEVKRDEKEGRAEQTLVSAVALRDETEAERLHRQLHSGASCIETSVRPCLQDGSASEGRHGDFCLSSDAELKLMRPCLDGCPCVPLLLSGPDSSIALLFAL</sequence>
<evidence type="ECO:0000313" key="3">
    <source>
        <dbReference type="Proteomes" id="UP000314294"/>
    </source>
</evidence>
<protein>
    <submittedName>
        <fullName evidence="2">Uncharacterized protein</fullName>
    </submittedName>
</protein>
<dbReference type="EMBL" id="SRLO01001575">
    <property type="protein sequence ID" value="TNN36763.1"/>
    <property type="molecule type" value="Genomic_DNA"/>
</dbReference>
<dbReference type="AlphaFoldDB" id="A0A4Z2F7D9"/>
<evidence type="ECO:0000313" key="2">
    <source>
        <dbReference type="EMBL" id="TNN36763.1"/>
    </source>
</evidence>
<accession>A0A4Z2F7D9</accession>
<dbReference type="Proteomes" id="UP000314294">
    <property type="component" value="Unassembled WGS sequence"/>
</dbReference>
<gene>
    <name evidence="2" type="ORF">EYF80_053074</name>
</gene>
<evidence type="ECO:0000256" key="1">
    <source>
        <dbReference type="SAM" id="MobiDB-lite"/>
    </source>
</evidence>